<gene>
    <name evidence="2" type="ORF">UFOVP417_11</name>
</gene>
<evidence type="ECO:0000256" key="1">
    <source>
        <dbReference type="SAM" id="MobiDB-lite"/>
    </source>
</evidence>
<proteinExistence type="predicted"/>
<accession>A0A6J5M8T0</accession>
<organism evidence="2">
    <name type="scientific">uncultured Caudovirales phage</name>
    <dbReference type="NCBI Taxonomy" id="2100421"/>
    <lineage>
        <taxon>Viruses</taxon>
        <taxon>Duplodnaviria</taxon>
        <taxon>Heunggongvirae</taxon>
        <taxon>Uroviricota</taxon>
        <taxon>Caudoviricetes</taxon>
        <taxon>Peduoviridae</taxon>
        <taxon>Maltschvirus</taxon>
        <taxon>Maltschvirus maltsch</taxon>
    </lineage>
</organism>
<feature type="compositionally biased region" description="Basic and acidic residues" evidence="1">
    <location>
        <begin position="14"/>
        <end position="24"/>
    </location>
</feature>
<name>A0A6J5M8T0_9CAUD</name>
<evidence type="ECO:0000313" key="2">
    <source>
        <dbReference type="EMBL" id="CAB4141436.1"/>
    </source>
</evidence>
<sequence>MAYEMRPGGGSLFKNDKRTEEKHPNAKGKIMLPNGEVRWISAWTKVTSAGEKWQSLSIGELVEGGQPKPAVVQSDDDIPF</sequence>
<protein>
    <submittedName>
        <fullName evidence="2">Uncharacterized protein</fullName>
    </submittedName>
</protein>
<dbReference type="EMBL" id="LR796393">
    <property type="protein sequence ID" value="CAB4141436.1"/>
    <property type="molecule type" value="Genomic_DNA"/>
</dbReference>
<feature type="region of interest" description="Disordered" evidence="1">
    <location>
        <begin position="1"/>
        <end position="29"/>
    </location>
</feature>
<reference evidence="2" key="1">
    <citation type="submission" date="2020-04" db="EMBL/GenBank/DDBJ databases">
        <authorList>
            <person name="Chiriac C."/>
            <person name="Salcher M."/>
            <person name="Ghai R."/>
            <person name="Kavagutti S V."/>
        </authorList>
    </citation>
    <scope>NUCLEOTIDE SEQUENCE</scope>
</reference>